<evidence type="ECO:0000259" key="1">
    <source>
        <dbReference type="Pfam" id="PF04230"/>
    </source>
</evidence>
<evidence type="ECO:0000313" key="2">
    <source>
        <dbReference type="EMBL" id="NCU17675.1"/>
    </source>
</evidence>
<dbReference type="GO" id="GO:0016740">
    <property type="term" value="F:transferase activity"/>
    <property type="evidence" value="ECO:0007669"/>
    <property type="project" value="UniProtKB-KW"/>
</dbReference>
<proteinExistence type="predicted"/>
<name>A0ABX0A2L2_9BACI</name>
<gene>
    <name evidence="2" type="primary">csaB</name>
    <name evidence="2" type="ORF">GW534_07885</name>
</gene>
<organism evidence="2 3">
    <name type="scientific">Pallidibacillus pasinlerensis</name>
    <dbReference type="NCBI Taxonomy" id="2703818"/>
    <lineage>
        <taxon>Bacteria</taxon>
        <taxon>Bacillati</taxon>
        <taxon>Bacillota</taxon>
        <taxon>Bacilli</taxon>
        <taxon>Bacillales</taxon>
        <taxon>Bacillaceae</taxon>
        <taxon>Pallidibacillus</taxon>
    </lineage>
</organism>
<dbReference type="SUPFAM" id="SSF53756">
    <property type="entry name" value="UDP-Glycosyltransferase/glycogen phosphorylase"/>
    <property type="match status" value="1"/>
</dbReference>
<keyword evidence="3" id="KW-1185">Reference proteome</keyword>
<dbReference type="InterPro" id="IPR019896">
    <property type="entry name" value="Polysacch_pyruvyl_Trfase_CsaB"/>
</dbReference>
<dbReference type="RefSeq" id="WP_161920505.1">
    <property type="nucleotide sequence ID" value="NZ_JAACYS010000030.1"/>
</dbReference>
<evidence type="ECO:0000313" key="3">
    <source>
        <dbReference type="Proteomes" id="UP000743899"/>
    </source>
</evidence>
<dbReference type="NCBIfam" id="TIGR03609">
    <property type="entry name" value="S_layer_CsaB"/>
    <property type="match status" value="1"/>
</dbReference>
<dbReference type="Pfam" id="PF04230">
    <property type="entry name" value="PS_pyruv_trans"/>
    <property type="match status" value="1"/>
</dbReference>
<dbReference type="Gene3D" id="3.40.50.2000">
    <property type="entry name" value="Glycogen Phosphorylase B"/>
    <property type="match status" value="1"/>
</dbReference>
<dbReference type="Proteomes" id="UP000743899">
    <property type="component" value="Unassembled WGS sequence"/>
</dbReference>
<dbReference type="PANTHER" id="PTHR36836">
    <property type="entry name" value="COLANIC ACID BIOSYNTHESIS PROTEIN WCAK"/>
    <property type="match status" value="1"/>
</dbReference>
<dbReference type="InterPro" id="IPR007345">
    <property type="entry name" value="Polysacch_pyruvyl_Trfase"/>
</dbReference>
<sequence length="358" mass="39345">MHLVLSGYYGFDNIGDEAILYSIIESLRRLDSDIQLTVLSNNPEYTRKTYNVDAVNRWNWKEIHTALKSADGLISGGGSLLQDATSMKSIPYYTGIMQTAMMLKLPVFIYAQGIGPIHKSLSRVFVRSTLNKAAGITVRDKGSKRLLQEIGVKKDIHIVPDPVLCLDGSVFTNDWLKKQDLSGLIITVSLRDWISKYNFKTLIAEALDKIAEQGNSIVFVPMHDEQDVKTSESVAALMKEKSIVAPGDLSMGEKISIIGESDLLIGMRLHALIFSAITATPFVALSYDPKVDSFASIVDQPIAGHVSKPGWNADTLTDLVFSLIADLENQSAMLSEKIKPLKAEAIETARLALDVFKG</sequence>
<accession>A0ABX0A2L2</accession>
<feature type="domain" description="Polysaccharide pyruvyl transferase" evidence="1">
    <location>
        <begin position="13"/>
        <end position="289"/>
    </location>
</feature>
<dbReference type="PANTHER" id="PTHR36836:SF1">
    <property type="entry name" value="COLANIC ACID BIOSYNTHESIS PROTEIN WCAK"/>
    <property type="match status" value="1"/>
</dbReference>
<comment type="caution">
    <text evidence="2">The sequence shown here is derived from an EMBL/GenBank/DDBJ whole genome shotgun (WGS) entry which is preliminary data.</text>
</comment>
<keyword evidence="2" id="KW-0808">Transferase</keyword>
<protein>
    <submittedName>
        <fullName evidence="2">Polysaccharide pyruvyl transferase CsaB</fullName>
    </submittedName>
</protein>
<reference evidence="2 3" key="1">
    <citation type="submission" date="2020-01" db="EMBL/GenBank/DDBJ databases">
        <title>A novel Bacillus sp. from Pasinler.</title>
        <authorList>
            <person name="Adiguzel A."/>
            <person name="Ay H."/>
            <person name="Baltaci M.O."/>
        </authorList>
    </citation>
    <scope>NUCLEOTIDE SEQUENCE [LARGE SCALE GENOMIC DNA]</scope>
    <source>
        <strain evidence="2 3">P1</strain>
    </source>
</reference>
<dbReference type="EMBL" id="JAACYS010000030">
    <property type="protein sequence ID" value="NCU17675.1"/>
    <property type="molecule type" value="Genomic_DNA"/>
</dbReference>